<name>A0A3L8S1F1_CHLGU</name>
<dbReference type="Proteomes" id="UP000276834">
    <property type="component" value="Unassembled WGS sequence"/>
</dbReference>
<reference evidence="1 2" key="1">
    <citation type="journal article" date="2018" name="Proc. R. Soc. B">
        <title>A non-coding region near Follistatin controls head colour polymorphism in the Gouldian finch.</title>
        <authorList>
            <person name="Toomey M.B."/>
            <person name="Marques C.I."/>
            <person name="Andrade P."/>
            <person name="Araujo P.M."/>
            <person name="Sabatino S."/>
            <person name="Gazda M.A."/>
            <person name="Afonso S."/>
            <person name="Lopes R.J."/>
            <person name="Corbo J.C."/>
            <person name="Carneiro M."/>
        </authorList>
    </citation>
    <scope>NUCLEOTIDE SEQUENCE [LARGE SCALE GENOMIC DNA]</scope>
    <source>
        <strain evidence="1">Red01</strain>
        <tissue evidence="1">Muscle</tissue>
    </source>
</reference>
<proteinExistence type="predicted"/>
<keyword evidence="2" id="KW-1185">Reference proteome</keyword>
<sequence length="122" mass="12627">MVRFCSSSDLEVLEMSLHGGECSQDTAGATALWETGFGEATSAGTLAGPSEGAVTGWEDQVLSGVNPSWGALDALAEDLVGCSGPDALGILQQPWLCSPTVSFLQEMPAISFLESSSSRDKI</sequence>
<comment type="caution">
    <text evidence="1">The sequence shown here is derived from an EMBL/GenBank/DDBJ whole genome shotgun (WGS) entry which is preliminary data.</text>
</comment>
<dbReference type="AlphaFoldDB" id="A0A3L8S1F1"/>
<dbReference type="EMBL" id="QUSF01000090">
    <property type="protein sequence ID" value="RLV93583.1"/>
    <property type="molecule type" value="Genomic_DNA"/>
</dbReference>
<protein>
    <submittedName>
        <fullName evidence="1">Uncharacterized protein</fullName>
    </submittedName>
</protein>
<evidence type="ECO:0000313" key="1">
    <source>
        <dbReference type="EMBL" id="RLV93583.1"/>
    </source>
</evidence>
<evidence type="ECO:0000313" key="2">
    <source>
        <dbReference type="Proteomes" id="UP000276834"/>
    </source>
</evidence>
<gene>
    <name evidence="1" type="ORF">DV515_00013420</name>
</gene>
<organism evidence="1 2">
    <name type="scientific">Chloebia gouldiae</name>
    <name type="common">Gouldian finch</name>
    <name type="synonym">Erythrura gouldiae</name>
    <dbReference type="NCBI Taxonomy" id="44316"/>
    <lineage>
        <taxon>Eukaryota</taxon>
        <taxon>Metazoa</taxon>
        <taxon>Chordata</taxon>
        <taxon>Craniata</taxon>
        <taxon>Vertebrata</taxon>
        <taxon>Euteleostomi</taxon>
        <taxon>Archelosauria</taxon>
        <taxon>Archosauria</taxon>
        <taxon>Dinosauria</taxon>
        <taxon>Saurischia</taxon>
        <taxon>Theropoda</taxon>
        <taxon>Coelurosauria</taxon>
        <taxon>Aves</taxon>
        <taxon>Neognathae</taxon>
        <taxon>Neoaves</taxon>
        <taxon>Telluraves</taxon>
        <taxon>Australaves</taxon>
        <taxon>Passeriformes</taxon>
        <taxon>Passeroidea</taxon>
        <taxon>Passeridae</taxon>
        <taxon>Chloebia</taxon>
    </lineage>
</organism>
<accession>A0A3L8S1F1</accession>